<dbReference type="EMBL" id="JAUSUH010000017">
    <property type="protein sequence ID" value="MDQ0350121.1"/>
    <property type="molecule type" value="Genomic_DNA"/>
</dbReference>
<dbReference type="Gene3D" id="2.60.120.650">
    <property type="entry name" value="Cupin"/>
    <property type="match status" value="1"/>
</dbReference>
<name>A0ABU0DNT0_9HYPH</name>
<dbReference type="InterPro" id="IPR003347">
    <property type="entry name" value="JmjC_dom"/>
</dbReference>
<accession>A0ABU0DNT0</accession>
<reference evidence="5 6" key="1">
    <citation type="submission" date="2023-07" db="EMBL/GenBank/DDBJ databases">
        <title>Genomic Encyclopedia of Type Strains, Phase IV (KMG-IV): sequencing the most valuable type-strain genomes for metagenomic binning, comparative biology and taxonomic classification.</title>
        <authorList>
            <person name="Goeker M."/>
        </authorList>
    </citation>
    <scope>NUCLEOTIDE SEQUENCE [LARGE SCALE GENOMIC DNA]</scope>
    <source>
        <strain evidence="5 6">DSM 1277</strain>
    </source>
</reference>
<evidence type="ECO:0000256" key="1">
    <source>
        <dbReference type="ARBA" id="ARBA00001954"/>
    </source>
</evidence>
<gene>
    <name evidence="5" type="ORF">J2S76_004577</name>
</gene>
<keyword evidence="3" id="KW-0408">Iron</keyword>
<feature type="domain" description="JmjC" evidence="4">
    <location>
        <begin position="77"/>
        <end position="232"/>
    </location>
</feature>
<evidence type="ECO:0000256" key="3">
    <source>
        <dbReference type="ARBA" id="ARBA00023004"/>
    </source>
</evidence>
<evidence type="ECO:0000256" key="2">
    <source>
        <dbReference type="ARBA" id="ARBA00022723"/>
    </source>
</evidence>
<dbReference type="PROSITE" id="PS51184">
    <property type="entry name" value="JMJC"/>
    <property type="match status" value="1"/>
</dbReference>
<comment type="cofactor">
    <cofactor evidence="1">
        <name>Fe(2+)</name>
        <dbReference type="ChEBI" id="CHEBI:29033"/>
    </cofactor>
</comment>
<dbReference type="PANTHER" id="PTHR13096:SF8">
    <property type="entry name" value="RIBOSOMAL OXYGENASE 1"/>
    <property type="match status" value="1"/>
</dbReference>
<dbReference type="Proteomes" id="UP001238467">
    <property type="component" value="Unassembled WGS sequence"/>
</dbReference>
<keyword evidence="2" id="KW-0479">Metal-binding</keyword>
<evidence type="ECO:0000259" key="4">
    <source>
        <dbReference type="PROSITE" id="PS51184"/>
    </source>
</evidence>
<keyword evidence="6" id="KW-1185">Reference proteome</keyword>
<organism evidence="5 6">
    <name type="scientific">Ancylobacter vacuolatus</name>
    <dbReference type="NCBI Taxonomy" id="223389"/>
    <lineage>
        <taxon>Bacteria</taxon>
        <taxon>Pseudomonadati</taxon>
        <taxon>Pseudomonadota</taxon>
        <taxon>Alphaproteobacteria</taxon>
        <taxon>Hyphomicrobiales</taxon>
        <taxon>Xanthobacteraceae</taxon>
        <taxon>Ancylobacter</taxon>
    </lineage>
</organism>
<dbReference type="PANTHER" id="PTHR13096">
    <property type="entry name" value="MINA53 MYC INDUCED NUCLEAR ANTIGEN"/>
    <property type="match status" value="1"/>
</dbReference>
<sequence>MTSFSEKIFSILSVSEWSERFSKRQLCHMPAVFPESAGLISWGWLEDFLNREYTRPELFRFFMSGRPIEPNRFGLIDGKGQLDRKALRPLLTQGITAIFNGLDSSSGYFWEEAVKLEQALGAVVSIDAIGSFGTVCGLPPHYDDRDLIIVQVAGRKRWKILGTPVEGPWRKRTMSVPDTVTDEFVMQAGDMLFLPAGLYHQCVPLEPSLHLGALITRPCGADLLKTVQQQWEATDPELASRLYVGDGETDFQQQDARLKEALIRLVQEMDVTALTRAWLAQKQRPVRAGLLGAGKKADDGR</sequence>
<dbReference type="InterPro" id="IPR039994">
    <property type="entry name" value="NO66-like"/>
</dbReference>
<dbReference type="SUPFAM" id="SSF51197">
    <property type="entry name" value="Clavaminate synthase-like"/>
    <property type="match status" value="1"/>
</dbReference>
<proteinExistence type="predicted"/>
<comment type="caution">
    <text evidence="5">The sequence shown here is derived from an EMBL/GenBank/DDBJ whole genome shotgun (WGS) entry which is preliminary data.</text>
</comment>
<dbReference type="Pfam" id="PF08007">
    <property type="entry name" value="JmjC_2"/>
    <property type="match status" value="1"/>
</dbReference>
<evidence type="ECO:0000313" key="5">
    <source>
        <dbReference type="EMBL" id="MDQ0350121.1"/>
    </source>
</evidence>
<protein>
    <recommendedName>
        <fullName evidence="4">JmjC domain-containing protein</fullName>
    </recommendedName>
</protein>
<evidence type="ECO:0000313" key="6">
    <source>
        <dbReference type="Proteomes" id="UP001238467"/>
    </source>
</evidence>